<dbReference type="AlphaFoldDB" id="A0A5B8C0V1"/>
<feature type="region of interest" description="Disordered" evidence="1">
    <location>
        <begin position="1"/>
        <end position="77"/>
    </location>
</feature>
<evidence type="ECO:0000256" key="1">
    <source>
        <dbReference type="SAM" id="MobiDB-lite"/>
    </source>
</evidence>
<dbReference type="Proteomes" id="UP000314616">
    <property type="component" value="Chromosome"/>
</dbReference>
<feature type="compositionally biased region" description="Basic and acidic residues" evidence="1">
    <location>
        <begin position="1"/>
        <end position="10"/>
    </location>
</feature>
<evidence type="ECO:0000313" key="2">
    <source>
        <dbReference type="EMBL" id="QDC24058.1"/>
    </source>
</evidence>
<sequence length="77" mass="8350">MSIPRPDRIAEPAVELDPEVLGEEHVAEDDVAASPEEYEPEVVVDEPTREASPEDVAEQLAEVPDEDDEGPEADEGP</sequence>
<feature type="compositionally biased region" description="Acidic residues" evidence="1">
    <location>
        <begin position="53"/>
        <end position="77"/>
    </location>
</feature>
<reference evidence="2 3" key="1">
    <citation type="submission" date="2019-05" db="EMBL/GenBank/DDBJ databases">
        <title>Georgenia *** sp. nov., and Georgenia *** sp. nov., isolated from the intestinal contents of plateau pika (Ochotona curzoniae) in the Qinghai-Tibet plateau of China.</title>
        <authorList>
            <person name="Tian Z."/>
        </authorList>
    </citation>
    <scope>NUCLEOTIDE SEQUENCE [LARGE SCALE GENOMIC DNA]</scope>
    <source>
        <strain evidence="2 3">Z443</strain>
    </source>
</reference>
<organism evidence="2 3">
    <name type="scientific">Georgenia yuyongxinii</name>
    <dbReference type="NCBI Taxonomy" id="2589797"/>
    <lineage>
        <taxon>Bacteria</taxon>
        <taxon>Bacillati</taxon>
        <taxon>Actinomycetota</taxon>
        <taxon>Actinomycetes</taxon>
        <taxon>Micrococcales</taxon>
        <taxon>Bogoriellaceae</taxon>
        <taxon>Georgenia</taxon>
    </lineage>
</organism>
<dbReference type="KEGG" id="gyu:FE374_04920"/>
<name>A0A5B8C0V1_9MICO</name>
<dbReference type="RefSeq" id="WP_139927502.1">
    <property type="nucleotide sequence ID" value="NZ_CP040915.1"/>
</dbReference>
<gene>
    <name evidence="2" type="ORF">FE374_04920</name>
</gene>
<feature type="compositionally biased region" description="Acidic residues" evidence="1">
    <location>
        <begin position="14"/>
        <end position="44"/>
    </location>
</feature>
<evidence type="ECO:0000313" key="3">
    <source>
        <dbReference type="Proteomes" id="UP000314616"/>
    </source>
</evidence>
<protein>
    <submittedName>
        <fullName evidence="2">Uncharacterized protein</fullName>
    </submittedName>
</protein>
<proteinExistence type="predicted"/>
<dbReference type="EMBL" id="CP040915">
    <property type="protein sequence ID" value="QDC24058.1"/>
    <property type="molecule type" value="Genomic_DNA"/>
</dbReference>
<dbReference type="OrthoDB" id="5149730at2"/>
<accession>A0A5B8C0V1</accession>